<evidence type="ECO:0000313" key="2">
    <source>
        <dbReference type="EMBL" id="MBK0394881.1"/>
    </source>
</evidence>
<accession>A0A934Q5A1</accession>
<keyword evidence="1" id="KW-0472">Membrane</keyword>
<keyword evidence="3" id="KW-1185">Reference proteome</keyword>
<evidence type="ECO:0000256" key="1">
    <source>
        <dbReference type="SAM" id="Phobius"/>
    </source>
</evidence>
<protein>
    <submittedName>
        <fullName evidence="2">Uncharacterized protein</fullName>
    </submittedName>
</protein>
<dbReference type="EMBL" id="JAEDAO010000001">
    <property type="protein sequence ID" value="MBK0394881.1"/>
    <property type="molecule type" value="Genomic_DNA"/>
</dbReference>
<keyword evidence="1" id="KW-0812">Transmembrane</keyword>
<dbReference type="RefSeq" id="WP_200789963.1">
    <property type="nucleotide sequence ID" value="NZ_JAEDAO010000001.1"/>
</dbReference>
<dbReference type="AlphaFoldDB" id="A0A934Q5A1"/>
<keyword evidence="1" id="KW-1133">Transmembrane helix</keyword>
<sequence length="216" mass="23852">MDLGPQGSKPCPACERERGFRLVLQYKVSHLWYVFKWLSDKQYGLVCEVCNRGEKLATQAVEAKLGKPKIPASSSKAWIFVVAGIACMIVFGLVAGLRNGEQYDAYLASPQKGDLYLANLSSLLKRPQSLEMYGVLRVRRVDGDRVEFDTPSVAYDKMSRAQSDMRGGQLTDATYFEGDPLALPRSEVAALHKHGVVRSVERPMKPDLTGAGQAKP</sequence>
<comment type="caution">
    <text evidence="2">The sequence shown here is derived from an EMBL/GenBank/DDBJ whole genome shotgun (WGS) entry which is preliminary data.</text>
</comment>
<feature type="transmembrane region" description="Helical" evidence="1">
    <location>
        <begin position="77"/>
        <end position="97"/>
    </location>
</feature>
<proteinExistence type="predicted"/>
<gene>
    <name evidence="2" type="ORF">I8E28_19915</name>
</gene>
<name>A0A934Q5A1_9BURK</name>
<organism evidence="2 3">
    <name type="scientific">Ramlibacter algicola</name>
    <dbReference type="NCBI Taxonomy" id="2795217"/>
    <lineage>
        <taxon>Bacteria</taxon>
        <taxon>Pseudomonadati</taxon>
        <taxon>Pseudomonadota</taxon>
        <taxon>Betaproteobacteria</taxon>
        <taxon>Burkholderiales</taxon>
        <taxon>Comamonadaceae</taxon>
        <taxon>Ramlibacter</taxon>
    </lineage>
</organism>
<reference evidence="2" key="1">
    <citation type="submission" date="2020-12" db="EMBL/GenBank/DDBJ databases">
        <title>Ramlibacter sp. nov., isolated from a freshwater alga, Cryptomonas.</title>
        <authorList>
            <person name="Kim H.M."/>
            <person name="Jeon C.O."/>
        </authorList>
    </citation>
    <scope>NUCLEOTIDE SEQUENCE</scope>
    <source>
        <strain evidence="2">CrO1</strain>
    </source>
</reference>
<dbReference type="Proteomes" id="UP000617041">
    <property type="component" value="Unassembled WGS sequence"/>
</dbReference>
<evidence type="ECO:0000313" key="3">
    <source>
        <dbReference type="Proteomes" id="UP000617041"/>
    </source>
</evidence>